<dbReference type="STRING" id="307972.A0A2G8JZ96"/>
<keyword evidence="3" id="KW-0687">Ribonucleoprotein</keyword>
<dbReference type="OrthoDB" id="274622at2759"/>
<dbReference type="GO" id="GO:0003729">
    <property type="term" value="F:mRNA binding"/>
    <property type="evidence" value="ECO:0007669"/>
    <property type="project" value="TreeGrafter"/>
</dbReference>
<dbReference type="GO" id="GO:0005762">
    <property type="term" value="C:mitochondrial large ribosomal subunit"/>
    <property type="evidence" value="ECO:0007669"/>
    <property type="project" value="TreeGrafter"/>
</dbReference>
<dbReference type="Pfam" id="PF00572">
    <property type="entry name" value="Ribosomal_L13"/>
    <property type="match status" value="1"/>
</dbReference>
<dbReference type="Proteomes" id="UP000230750">
    <property type="component" value="Unassembled WGS sequence"/>
</dbReference>
<dbReference type="PANTHER" id="PTHR11545">
    <property type="entry name" value="RIBOSOMAL PROTEIN L13"/>
    <property type="match status" value="1"/>
</dbReference>
<dbReference type="GO" id="GO:0003735">
    <property type="term" value="F:structural constituent of ribosome"/>
    <property type="evidence" value="ECO:0007669"/>
    <property type="project" value="InterPro"/>
</dbReference>
<dbReference type="InterPro" id="IPR005822">
    <property type="entry name" value="Ribosomal_uL13"/>
</dbReference>
<dbReference type="InterPro" id="IPR005823">
    <property type="entry name" value="Ribosomal_uL13_bac-type"/>
</dbReference>
<name>A0A2G8JZ96_STIJA</name>
<dbReference type="EMBL" id="MRZV01001057">
    <property type="protein sequence ID" value="PIK41063.1"/>
    <property type="molecule type" value="Genomic_DNA"/>
</dbReference>
<evidence type="ECO:0000256" key="3">
    <source>
        <dbReference type="ARBA" id="ARBA00023274"/>
    </source>
</evidence>
<dbReference type="PIRSF" id="PIRSF002181">
    <property type="entry name" value="Ribosomal_L13"/>
    <property type="match status" value="1"/>
</dbReference>
<protein>
    <submittedName>
        <fullName evidence="4">Putative 39S ribosomal protein L13, mitochondrial-like</fullName>
    </submittedName>
</protein>
<gene>
    <name evidence="4" type="ORF">BSL78_22088</name>
</gene>
<dbReference type="PANTHER" id="PTHR11545:SF2">
    <property type="entry name" value="LARGE RIBOSOMAL SUBUNIT PROTEIN UL13M"/>
    <property type="match status" value="1"/>
</dbReference>
<dbReference type="InterPro" id="IPR036899">
    <property type="entry name" value="Ribosomal_uL13_sf"/>
</dbReference>
<sequence>MPTLFFSPGDCGDHVVVYNTRHIAMDGEDWVRKKYYHHTGYPKGFSATPAYEVHANDPTKLVYKAVYGMMPKDLRRGTIMTRLHLFPDDHFCLLAVIPKEILDNISEQIKPPVDIPKRLDEYTDEERAAFPRLFVP</sequence>
<dbReference type="GO" id="GO:0006412">
    <property type="term" value="P:translation"/>
    <property type="evidence" value="ECO:0007669"/>
    <property type="project" value="InterPro"/>
</dbReference>
<evidence type="ECO:0000256" key="1">
    <source>
        <dbReference type="ARBA" id="ARBA00006227"/>
    </source>
</evidence>
<reference evidence="4 5" key="1">
    <citation type="journal article" date="2017" name="PLoS Biol.">
        <title>The sea cucumber genome provides insights into morphological evolution and visceral regeneration.</title>
        <authorList>
            <person name="Zhang X."/>
            <person name="Sun L."/>
            <person name="Yuan J."/>
            <person name="Sun Y."/>
            <person name="Gao Y."/>
            <person name="Zhang L."/>
            <person name="Li S."/>
            <person name="Dai H."/>
            <person name="Hamel J.F."/>
            <person name="Liu C."/>
            <person name="Yu Y."/>
            <person name="Liu S."/>
            <person name="Lin W."/>
            <person name="Guo K."/>
            <person name="Jin S."/>
            <person name="Xu P."/>
            <person name="Storey K.B."/>
            <person name="Huan P."/>
            <person name="Zhang T."/>
            <person name="Zhou Y."/>
            <person name="Zhang J."/>
            <person name="Lin C."/>
            <person name="Li X."/>
            <person name="Xing L."/>
            <person name="Huo D."/>
            <person name="Sun M."/>
            <person name="Wang L."/>
            <person name="Mercier A."/>
            <person name="Li F."/>
            <person name="Yang H."/>
            <person name="Xiang J."/>
        </authorList>
    </citation>
    <scope>NUCLEOTIDE SEQUENCE [LARGE SCALE GENOMIC DNA]</scope>
    <source>
        <strain evidence="4">Shaxun</strain>
        <tissue evidence="4">Muscle</tissue>
    </source>
</reference>
<keyword evidence="2 4" id="KW-0689">Ribosomal protein</keyword>
<dbReference type="GO" id="GO:0017148">
    <property type="term" value="P:negative regulation of translation"/>
    <property type="evidence" value="ECO:0007669"/>
    <property type="project" value="TreeGrafter"/>
</dbReference>
<dbReference type="CDD" id="cd00392">
    <property type="entry name" value="Ribosomal_L13"/>
    <property type="match status" value="1"/>
</dbReference>
<evidence type="ECO:0000313" key="4">
    <source>
        <dbReference type="EMBL" id="PIK41063.1"/>
    </source>
</evidence>
<evidence type="ECO:0000256" key="2">
    <source>
        <dbReference type="ARBA" id="ARBA00022980"/>
    </source>
</evidence>
<proteinExistence type="inferred from homology"/>
<organism evidence="4 5">
    <name type="scientific">Stichopus japonicus</name>
    <name type="common">Sea cucumber</name>
    <dbReference type="NCBI Taxonomy" id="307972"/>
    <lineage>
        <taxon>Eukaryota</taxon>
        <taxon>Metazoa</taxon>
        <taxon>Echinodermata</taxon>
        <taxon>Eleutherozoa</taxon>
        <taxon>Echinozoa</taxon>
        <taxon>Holothuroidea</taxon>
        <taxon>Aspidochirotacea</taxon>
        <taxon>Aspidochirotida</taxon>
        <taxon>Stichopodidae</taxon>
        <taxon>Apostichopus</taxon>
    </lineage>
</organism>
<comment type="similarity">
    <text evidence="1">Belongs to the universal ribosomal protein uL13 family.</text>
</comment>
<accession>A0A2G8JZ96</accession>
<dbReference type="AlphaFoldDB" id="A0A2G8JZ96"/>
<comment type="caution">
    <text evidence="4">The sequence shown here is derived from an EMBL/GenBank/DDBJ whole genome shotgun (WGS) entry which is preliminary data.</text>
</comment>
<dbReference type="SUPFAM" id="SSF52161">
    <property type="entry name" value="Ribosomal protein L13"/>
    <property type="match status" value="1"/>
</dbReference>
<evidence type="ECO:0000313" key="5">
    <source>
        <dbReference type="Proteomes" id="UP000230750"/>
    </source>
</evidence>
<keyword evidence="5" id="KW-1185">Reference proteome</keyword>
<dbReference type="Gene3D" id="3.90.1180.10">
    <property type="entry name" value="Ribosomal protein L13"/>
    <property type="match status" value="1"/>
</dbReference>